<name>A0ACD5VC85_AVESA</name>
<organism evidence="1 2">
    <name type="scientific">Avena sativa</name>
    <name type="common">Oat</name>
    <dbReference type="NCBI Taxonomy" id="4498"/>
    <lineage>
        <taxon>Eukaryota</taxon>
        <taxon>Viridiplantae</taxon>
        <taxon>Streptophyta</taxon>
        <taxon>Embryophyta</taxon>
        <taxon>Tracheophyta</taxon>
        <taxon>Spermatophyta</taxon>
        <taxon>Magnoliopsida</taxon>
        <taxon>Liliopsida</taxon>
        <taxon>Poales</taxon>
        <taxon>Poaceae</taxon>
        <taxon>BOP clade</taxon>
        <taxon>Pooideae</taxon>
        <taxon>Poodae</taxon>
        <taxon>Poeae</taxon>
        <taxon>Poeae Chloroplast Group 1 (Aveneae type)</taxon>
        <taxon>Aveninae</taxon>
        <taxon>Avena</taxon>
    </lineage>
</organism>
<accession>A0ACD5VC85</accession>
<proteinExistence type="predicted"/>
<reference evidence="1" key="1">
    <citation type="submission" date="2021-05" db="EMBL/GenBank/DDBJ databases">
        <authorList>
            <person name="Scholz U."/>
            <person name="Mascher M."/>
            <person name="Fiebig A."/>
        </authorList>
    </citation>
    <scope>NUCLEOTIDE SEQUENCE [LARGE SCALE GENOMIC DNA]</scope>
</reference>
<evidence type="ECO:0000313" key="1">
    <source>
        <dbReference type="EnsemblPlants" id="AVESA.00010b.r2.2DG0398680.1.CDS"/>
    </source>
</evidence>
<sequence length="732" mass="82520">MAPVGKNGRGRGRGTAAITARSAPAAIDHGTPTIESTKTLGRNSSQAAENSAVGSPHAHPESSQGIGTGGADVEAAVDQAVTGNGGKGSNKRKLTFDVWDDFKKEFLKGKWRAICNWCHHDFAGETNSGTTHLRNHRNTCPSRHAPIGPKQQKLKLSKDVDGSVSLENTNFNQEVARKELVLTICVHEYPLSIVDHARFRKFCNCLQPLFKVVSRNTIRQDIINMYEVQRDSMVKFFANFPNRVAITTDLWTANHQKKGYMAVTAYYIDGSWNLKSFLLRFMYVPCPHNAEVICEALHACLVEWHLEKKISTVTLDNCTSNDKAMQVLPDKLDSNSLMLEGKYVHMRCVAHILNLVVKDGLAIMEPGVDRVRGSVAFWSATPKRHEKFEKMARLMNIEYTCRLSLDCKTRWNSTYIMLSGALQYKDVFARLSIREKLFTCPTNEDWEFAKEVCERLKVFFDITELLSGSKYVTANIFFPKIYGIHLAILKWRSSDNKLIKAMSKEMKDKFEKYWSDVHGLMAIATVLDPRFKLHMLQALFQTLYGYEHASKEVAKIRELMLTLLVEYQQPSDSDGTSNIETTSTTAGGVDEIYEIFDEYMNSKPAATSSQIRTELDLYLEEDLLPRTQELDIIGWWKYGGIKYPTLQMIAHDILPIPVTSVASECVFSASGRLISPHRSRLAPKISEALMCMPSWSQANMLGDIHGDLLAVQNVLEDEQEEMDANESIVTEE</sequence>
<dbReference type="Proteomes" id="UP001732700">
    <property type="component" value="Chromosome 2D"/>
</dbReference>
<protein>
    <submittedName>
        <fullName evidence="1">Uncharacterized protein</fullName>
    </submittedName>
</protein>
<keyword evidence="2" id="KW-1185">Reference proteome</keyword>
<dbReference type="EnsemblPlants" id="AVESA.00010b.r2.2DG0398680.1">
    <property type="protein sequence ID" value="AVESA.00010b.r2.2DG0398680.1.CDS"/>
    <property type="gene ID" value="AVESA.00010b.r2.2DG0398680"/>
</dbReference>
<evidence type="ECO:0000313" key="2">
    <source>
        <dbReference type="Proteomes" id="UP001732700"/>
    </source>
</evidence>
<reference evidence="1" key="2">
    <citation type="submission" date="2025-09" db="UniProtKB">
        <authorList>
            <consortium name="EnsemblPlants"/>
        </authorList>
    </citation>
    <scope>IDENTIFICATION</scope>
</reference>